<dbReference type="SUPFAM" id="SSF48179">
    <property type="entry name" value="6-phosphogluconate dehydrogenase C-terminal domain-like"/>
    <property type="match status" value="1"/>
</dbReference>
<keyword evidence="2" id="KW-0520">NAD</keyword>
<dbReference type="InterPro" id="IPR036291">
    <property type="entry name" value="NAD(P)-bd_dom_sf"/>
</dbReference>
<dbReference type="RefSeq" id="XP_013250870.1">
    <property type="nucleotide sequence ID" value="XM_013395416.1"/>
</dbReference>
<dbReference type="AlphaFoldDB" id="U6GI72"/>
<keyword evidence="7" id="KW-1185">Reference proteome</keyword>
<dbReference type="Proteomes" id="UP000018050">
    <property type="component" value="Unassembled WGS sequence"/>
</dbReference>
<dbReference type="PIRSF" id="PIRSF000103">
    <property type="entry name" value="HIBADH"/>
    <property type="match status" value="1"/>
</dbReference>
<dbReference type="InterPro" id="IPR006115">
    <property type="entry name" value="6PGDH_NADP-bd"/>
</dbReference>
<feature type="active site" evidence="3">
    <location>
        <position position="194"/>
    </location>
</feature>
<proteinExistence type="predicted"/>
<dbReference type="OrthoDB" id="435038at2759"/>
<dbReference type="Gene3D" id="3.40.50.720">
    <property type="entry name" value="NAD(P)-binding Rossmann-like Domain"/>
    <property type="match status" value="3"/>
</dbReference>
<reference evidence="6" key="2">
    <citation type="submission" date="2013-10" db="EMBL/GenBank/DDBJ databases">
        <authorList>
            <person name="Aslett M."/>
        </authorList>
    </citation>
    <scope>NUCLEOTIDE SEQUENCE</scope>
    <source>
        <strain evidence="6">Houghton</strain>
    </source>
</reference>
<evidence type="ECO:0000313" key="7">
    <source>
        <dbReference type="Proteomes" id="UP000018050"/>
    </source>
</evidence>
<dbReference type="GO" id="GO:0051287">
    <property type="term" value="F:NAD binding"/>
    <property type="evidence" value="ECO:0007669"/>
    <property type="project" value="InterPro"/>
</dbReference>
<dbReference type="SUPFAM" id="SSF51735">
    <property type="entry name" value="NAD(P)-binding Rossmann-fold domains"/>
    <property type="match status" value="1"/>
</dbReference>
<dbReference type="GO" id="GO:0016491">
    <property type="term" value="F:oxidoreductase activity"/>
    <property type="evidence" value="ECO:0007669"/>
    <property type="project" value="UniProtKB-KW"/>
</dbReference>
<name>U6GI72_EIMAC</name>
<feature type="domain" description="3-hydroxyisobutyrate dehydrogenase-like NAD-binding" evidence="5">
    <location>
        <begin position="188"/>
        <end position="304"/>
    </location>
</feature>
<evidence type="ECO:0000256" key="2">
    <source>
        <dbReference type="ARBA" id="ARBA00023027"/>
    </source>
</evidence>
<dbReference type="InterPro" id="IPR015815">
    <property type="entry name" value="HIBADH-related"/>
</dbReference>
<evidence type="ECO:0000259" key="5">
    <source>
        <dbReference type="Pfam" id="PF14833"/>
    </source>
</evidence>
<dbReference type="InterPro" id="IPR013328">
    <property type="entry name" value="6PGD_dom2"/>
</dbReference>
<evidence type="ECO:0000313" key="6">
    <source>
        <dbReference type="EMBL" id="CDI78973.1"/>
    </source>
</evidence>
<feature type="domain" description="6-phosphogluconate dehydrogenase NADP-binding" evidence="4">
    <location>
        <begin position="147"/>
        <end position="183"/>
    </location>
</feature>
<dbReference type="GO" id="GO:0050661">
    <property type="term" value="F:NADP binding"/>
    <property type="evidence" value="ECO:0007669"/>
    <property type="project" value="InterPro"/>
</dbReference>
<gene>
    <name evidence="6" type="ORF">EAH_00009190</name>
</gene>
<sequence>MTCIEAVPGKTRIGWIGTGVMGRSMCENILKKGFHLTVYNNFPAAAGLEHLHCLHWRSSTEPAAAAAAAADPAASPTAATTLQQQQQQQCLQQQQQRQELHRTISKALPLQQQGAVVAASAAEAAANCDVLCLMVGTPEDIQQLIYVGAKTGKLTVMTGGDAEAFNNLQPLFKAVATNIIHAGPAGSGKGQRMKLCNQITLCTNLIGLAEGLLFAERAGLDIEKTLAVLSGGGASSWSVTTYGPRIRDGDFRPGFFVHHLVKDLRLALNEAARLKLSLPGLGLALQLYQALEAQGGGALGVHALKASLSIINKQNKSIQDLVSQQQ</sequence>
<dbReference type="PANTHER" id="PTHR43060:SF15">
    <property type="entry name" value="3-HYDROXYISOBUTYRATE DEHYDROGENASE-LIKE 1, MITOCHONDRIAL-RELATED"/>
    <property type="match status" value="1"/>
</dbReference>
<organism evidence="6 7">
    <name type="scientific">Eimeria acervulina</name>
    <name type="common">Coccidian parasite</name>
    <dbReference type="NCBI Taxonomy" id="5801"/>
    <lineage>
        <taxon>Eukaryota</taxon>
        <taxon>Sar</taxon>
        <taxon>Alveolata</taxon>
        <taxon>Apicomplexa</taxon>
        <taxon>Conoidasida</taxon>
        <taxon>Coccidia</taxon>
        <taxon>Eucoccidiorida</taxon>
        <taxon>Eimeriorina</taxon>
        <taxon>Eimeriidae</taxon>
        <taxon>Eimeria</taxon>
    </lineage>
</organism>
<dbReference type="Pfam" id="PF14833">
    <property type="entry name" value="NAD_binding_11"/>
    <property type="match status" value="1"/>
</dbReference>
<dbReference type="PANTHER" id="PTHR43060">
    <property type="entry name" value="3-HYDROXYISOBUTYRATE DEHYDROGENASE-LIKE 1, MITOCHONDRIAL-RELATED"/>
    <property type="match status" value="1"/>
</dbReference>
<protein>
    <submittedName>
        <fullName evidence="6">NAD binding domain of 6-phosphogluconate dehydrogenase, putative</fullName>
    </submittedName>
</protein>
<dbReference type="InterPro" id="IPR008927">
    <property type="entry name" value="6-PGluconate_DH-like_C_sf"/>
</dbReference>
<dbReference type="InterPro" id="IPR029154">
    <property type="entry name" value="HIBADH-like_NADP-bd"/>
</dbReference>
<accession>U6GI72</accession>
<reference evidence="6" key="1">
    <citation type="submission" date="2013-10" db="EMBL/GenBank/DDBJ databases">
        <title>Genomic analysis of the causative agents of coccidiosis in chickens.</title>
        <authorList>
            <person name="Reid A.J."/>
            <person name="Blake D."/>
            <person name="Billington K."/>
            <person name="Browne H."/>
            <person name="Dunn M."/>
            <person name="Hung S."/>
            <person name="Kawahara F."/>
            <person name="Miranda-Saavedra D."/>
            <person name="Mourier T."/>
            <person name="Nagra H."/>
            <person name="Otto T.D."/>
            <person name="Rawlings N."/>
            <person name="Sanchez A."/>
            <person name="Sanders M."/>
            <person name="Subramaniam C."/>
            <person name="Tay Y."/>
            <person name="Dear P."/>
            <person name="Doerig C."/>
            <person name="Gruber A."/>
            <person name="Parkinson J."/>
            <person name="Shirley M."/>
            <person name="Wan K.L."/>
            <person name="Berriman M."/>
            <person name="Tomley F."/>
            <person name="Pain A."/>
        </authorList>
    </citation>
    <scope>NUCLEOTIDE SEQUENCE</scope>
    <source>
        <strain evidence="6">Houghton</strain>
    </source>
</reference>
<evidence type="ECO:0000259" key="4">
    <source>
        <dbReference type="Pfam" id="PF03446"/>
    </source>
</evidence>
<feature type="domain" description="6-phosphogluconate dehydrogenase NADP-binding" evidence="4">
    <location>
        <begin position="12"/>
        <end position="47"/>
    </location>
</feature>
<dbReference type="OMA" id="QMFMQAS"/>
<evidence type="ECO:0000256" key="1">
    <source>
        <dbReference type="ARBA" id="ARBA00023002"/>
    </source>
</evidence>
<dbReference type="VEuPathDB" id="ToxoDB:EAH_00009190"/>
<keyword evidence="1" id="KW-0560">Oxidoreductase</keyword>
<dbReference type="GeneID" id="25268989"/>
<dbReference type="Pfam" id="PF03446">
    <property type="entry name" value="NAD_binding_2"/>
    <property type="match status" value="2"/>
</dbReference>
<evidence type="ECO:0000256" key="3">
    <source>
        <dbReference type="PIRSR" id="PIRSR000103-1"/>
    </source>
</evidence>
<dbReference type="EMBL" id="HG670945">
    <property type="protein sequence ID" value="CDI78973.1"/>
    <property type="molecule type" value="Genomic_DNA"/>
</dbReference>
<dbReference type="Gene3D" id="1.10.1040.10">
    <property type="entry name" value="N-(1-d-carboxylethyl)-l-norvaline Dehydrogenase, domain 2"/>
    <property type="match status" value="1"/>
</dbReference>